<gene>
    <name evidence="1" type="ORF">GPS25_08490</name>
</gene>
<accession>A0A6F9JAP2</accession>
<dbReference type="AlphaFoldDB" id="A0A6F9JAP2"/>
<organism evidence="1">
    <name type="scientific">Campylobacter fetus</name>
    <dbReference type="NCBI Taxonomy" id="196"/>
    <lineage>
        <taxon>Bacteria</taxon>
        <taxon>Pseudomonadati</taxon>
        <taxon>Campylobacterota</taxon>
        <taxon>Epsilonproteobacteria</taxon>
        <taxon>Campylobacterales</taxon>
        <taxon>Campylobacteraceae</taxon>
        <taxon>Campylobacter</taxon>
    </lineage>
</organism>
<evidence type="ECO:0000313" key="1">
    <source>
        <dbReference type="EMBL" id="EDO9682714.1"/>
    </source>
</evidence>
<comment type="caution">
    <text evidence="1">The sequence shown here is derived from an EMBL/GenBank/DDBJ whole genome shotgun (WGS) entry which is preliminary data.</text>
</comment>
<sequence length="184" mass="21215">MQLDKNQLKEAQELLSKLDRIYSEKAANEALKKAREEKLKFEVAHACDLKNKAGEILSNKVKMPLLLSLINELYREKANKKAEDYELMEQYRLALKRSEISKDIVQGYINALDEVESSSKAIKEAFLDVTLLDKDVIDAINIIAKERYKEVKEDKMLEAGFEVKPAKDKTEILELKNELENILK</sequence>
<protein>
    <submittedName>
        <fullName evidence="1">Uncharacterized protein</fullName>
    </submittedName>
</protein>
<proteinExistence type="predicted"/>
<dbReference type="EMBL" id="AANITE010000012">
    <property type="protein sequence ID" value="EDO9682714.1"/>
    <property type="molecule type" value="Genomic_DNA"/>
</dbReference>
<name>A0A6F9JAP2_CAMFE</name>
<reference evidence="1" key="1">
    <citation type="submission" date="2019-12" db="EMBL/GenBank/DDBJ databases">
        <authorList>
            <consortium name="PulseNet: The National Subtyping Network for Foodborne Disease Surveillance"/>
            <person name="Tarr C.L."/>
            <person name="Trees E."/>
            <person name="Katz L.S."/>
            <person name="Carleton-Romer H.A."/>
            <person name="Stroika S."/>
            <person name="Kucerova Z."/>
            <person name="Roache K.F."/>
            <person name="Sabol A.L."/>
            <person name="Besser J."/>
            <person name="Gerner-Smidt P."/>
        </authorList>
    </citation>
    <scope>NUCLEOTIDE SEQUENCE</scope>
    <source>
        <strain evidence="1">PNUSAC014016</strain>
    </source>
</reference>